<organism evidence="1 2">
    <name type="scientific">Thalassobaculum fulvum</name>
    <dbReference type="NCBI Taxonomy" id="1633335"/>
    <lineage>
        <taxon>Bacteria</taxon>
        <taxon>Pseudomonadati</taxon>
        <taxon>Pseudomonadota</taxon>
        <taxon>Alphaproteobacteria</taxon>
        <taxon>Rhodospirillales</taxon>
        <taxon>Thalassobaculaceae</taxon>
        <taxon>Thalassobaculum</taxon>
    </lineage>
</organism>
<dbReference type="PIRSF" id="PIRSF032064">
    <property type="entry name" value="UCP032064"/>
    <property type="match status" value="1"/>
</dbReference>
<evidence type="ECO:0000313" key="1">
    <source>
        <dbReference type="EMBL" id="GHD55742.1"/>
    </source>
</evidence>
<proteinExistence type="predicted"/>
<reference evidence="1" key="2">
    <citation type="submission" date="2020-09" db="EMBL/GenBank/DDBJ databases">
        <authorList>
            <person name="Sun Q."/>
            <person name="Kim S."/>
        </authorList>
    </citation>
    <scope>NUCLEOTIDE SEQUENCE</scope>
    <source>
        <strain evidence="1">KCTC 42651</strain>
    </source>
</reference>
<dbReference type="Proteomes" id="UP000630353">
    <property type="component" value="Unassembled WGS sequence"/>
</dbReference>
<comment type="caution">
    <text evidence="1">The sequence shown here is derived from an EMBL/GenBank/DDBJ whole genome shotgun (WGS) entry which is preliminary data.</text>
</comment>
<accession>A0A918XTV2</accession>
<dbReference type="RefSeq" id="WP_189991987.1">
    <property type="nucleotide sequence ID" value="NZ_BMZS01000008.1"/>
</dbReference>
<name>A0A918XTV2_9PROT</name>
<protein>
    <recommendedName>
        <fullName evidence="3">DUF721 domain-containing protein</fullName>
    </recommendedName>
</protein>
<dbReference type="InterPro" id="IPR007922">
    <property type="entry name" value="DciA-like"/>
</dbReference>
<dbReference type="InterPro" id="IPR010593">
    <property type="entry name" value="DUF1159"/>
</dbReference>
<dbReference type="Pfam" id="PF05258">
    <property type="entry name" value="DciA"/>
    <property type="match status" value="1"/>
</dbReference>
<evidence type="ECO:0000313" key="2">
    <source>
        <dbReference type="Proteomes" id="UP000630353"/>
    </source>
</evidence>
<gene>
    <name evidence="1" type="ORF">GCM10017083_35050</name>
</gene>
<dbReference type="EMBL" id="BMZS01000008">
    <property type="protein sequence ID" value="GHD55742.1"/>
    <property type="molecule type" value="Genomic_DNA"/>
</dbReference>
<evidence type="ECO:0008006" key="3">
    <source>
        <dbReference type="Google" id="ProtNLM"/>
    </source>
</evidence>
<sequence length="181" mass="19241">MTDDDPEAKVARPAIASASGGVRRDGLRALAGVAPRLTDPLLRKRGFVEGRIVRDWPLIAGADLAGACLPESLSFPRGRRDGATLRLLAAPARALEIQYALPQLIERVNAHFGWAAVARVALRQGPLPAPPKPRLRAMRPLSAAERAEVAEQVAPVADPDLRRRLAALGEAVHAAAKAAEK</sequence>
<dbReference type="AlphaFoldDB" id="A0A918XTV2"/>
<reference evidence="1" key="1">
    <citation type="journal article" date="2014" name="Int. J. Syst. Evol. Microbiol.">
        <title>Complete genome sequence of Corynebacterium casei LMG S-19264T (=DSM 44701T), isolated from a smear-ripened cheese.</title>
        <authorList>
            <consortium name="US DOE Joint Genome Institute (JGI-PGF)"/>
            <person name="Walter F."/>
            <person name="Albersmeier A."/>
            <person name="Kalinowski J."/>
            <person name="Ruckert C."/>
        </authorList>
    </citation>
    <scope>NUCLEOTIDE SEQUENCE</scope>
    <source>
        <strain evidence="1">KCTC 42651</strain>
    </source>
</reference>
<keyword evidence="2" id="KW-1185">Reference proteome</keyword>